<dbReference type="GO" id="GO:0008023">
    <property type="term" value="C:transcription elongation factor complex"/>
    <property type="evidence" value="ECO:0007669"/>
    <property type="project" value="TreeGrafter"/>
</dbReference>
<dbReference type="GO" id="GO:0042393">
    <property type="term" value="F:histone binding"/>
    <property type="evidence" value="ECO:0007669"/>
    <property type="project" value="TreeGrafter"/>
</dbReference>
<dbReference type="GO" id="GO:0140673">
    <property type="term" value="P:transcription elongation-coupled chromatin remodeling"/>
    <property type="evidence" value="ECO:0007669"/>
    <property type="project" value="InterPro"/>
</dbReference>
<dbReference type="InterPro" id="IPR010994">
    <property type="entry name" value="RuvA_2-like"/>
</dbReference>
<organism evidence="2 3">
    <name type="scientific">Parascaris equorum</name>
    <name type="common">Equine roundworm</name>
    <dbReference type="NCBI Taxonomy" id="6256"/>
    <lineage>
        <taxon>Eukaryota</taxon>
        <taxon>Metazoa</taxon>
        <taxon>Ecdysozoa</taxon>
        <taxon>Nematoda</taxon>
        <taxon>Chromadorea</taxon>
        <taxon>Rhabditida</taxon>
        <taxon>Spirurina</taxon>
        <taxon>Ascaridomorpha</taxon>
        <taxon>Ascaridoidea</taxon>
        <taxon>Ascarididae</taxon>
        <taxon>Parascaris</taxon>
    </lineage>
</organism>
<feature type="domain" description="HHH" evidence="1">
    <location>
        <begin position="47"/>
        <end position="84"/>
    </location>
</feature>
<dbReference type="InterPro" id="IPR042066">
    <property type="entry name" value="Spt6_death-like"/>
</dbReference>
<dbReference type="PANTHER" id="PTHR10145">
    <property type="entry name" value="TRANSCRIPTION ELONGATION FACTOR SPT6"/>
    <property type="match status" value="1"/>
</dbReference>
<dbReference type="Gene3D" id="1.10.10.2740">
    <property type="entry name" value="Spt6, Death-like domain"/>
    <property type="match status" value="1"/>
</dbReference>
<evidence type="ECO:0000259" key="1">
    <source>
        <dbReference type="Pfam" id="PF17674"/>
    </source>
</evidence>
<name>A0A914S672_PAREQ</name>
<protein>
    <submittedName>
        <fullName evidence="3">HHH domain-containing protein</fullName>
    </submittedName>
</protein>
<reference evidence="3" key="1">
    <citation type="submission" date="2022-11" db="UniProtKB">
        <authorList>
            <consortium name="WormBaseParasite"/>
        </authorList>
    </citation>
    <scope>IDENTIFICATION</scope>
</reference>
<dbReference type="GO" id="GO:0031491">
    <property type="term" value="F:nucleosome binding"/>
    <property type="evidence" value="ECO:0007669"/>
    <property type="project" value="TreeGrafter"/>
</dbReference>
<dbReference type="AlphaFoldDB" id="A0A914S672"/>
<dbReference type="InterPro" id="IPR041692">
    <property type="entry name" value="HHH_9"/>
</dbReference>
<accession>A0A914S672</accession>
<dbReference type="WBParaSite" id="PEQ_0001267401-mRNA-1">
    <property type="protein sequence ID" value="PEQ_0001267401-mRNA-1"/>
    <property type="gene ID" value="PEQ_0001267401"/>
</dbReference>
<dbReference type="GO" id="GO:0034728">
    <property type="term" value="P:nucleosome organization"/>
    <property type="evidence" value="ECO:0007669"/>
    <property type="project" value="TreeGrafter"/>
</dbReference>
<sequence>MESVEVKYVPCIPVVIVAGLPVVRSHFFEGGNRNLKALEILNQVLQEVLDGSRVHPETYEWARKMAVDALEIDDTADPTSALEEILQNPDKLKVGDLLLKRPIDIFDLDLDAFADELARQGFGNKSITLYDI</sequence>
<dbReference type="SUPFAM" id="SSF47781">
    <property type="entry name" value="RuvA domain 2-like"/>
    <property type="match status" value="1"/>
</dbReference>
<evidence type="ECO:0000313" key="3">
    <source>
        <dbReference type="WBParaSite" id="PEQ_0001267401-mRNA-1"/>
    </source>
</evidence>
<dbReference type="PANTHER" id="PTHR10145:SF6">
    <property type="entry name" value="TRANSCRIPTION ELONGATION FACTOR SPT6"/>
    <property type="match status" value="1"/>
</dbReference>
<proteinExistence type="predicted"/>
<dbReference type="Proteomes" id="UP000887564">
    <property type="component" value="Unplaced"/>
</dbReference>
<dbReference type="Pfam" id="PF17674">
    <property type="entry name" value="HHH_9"/>
    <property type="match status" value="1"/>
</dbReference>
<dbReference type="InterPro" id="IPR017072">
    <property type="entry name" value="TF_Spt6"/>
</dbReference>
<keyword evidence="2" id="KW-1185">Reference proteome</keyword>
<evidence type="ECO:0000313" key="2">
    <source>
        <dbReference type="Proteomes" id="UP000887564"/>
    </source>
</evidence>